<comment type="similarity">
    <text evidence="1 5">Belongs to the universal ribosomal protein uL2 family.</text>
</comment>
<comment type="caution">
    <text evidence="9">The sequence shown here is derived from an EMBL/GenBank/DDBJ whole genome shotgun (WGS) entry which is preliminary data.</text>
</comment>
<evidence type="ECO:0000259" key="8">
    <source>
        <dbReference type="SMART" id="SM01383"/>
    </source>
</evidence>
<dbReference type="SUPFAM" id="SSF50104">
    <property type="entry name" value="Translation proteins SH3-like domain"/>
    <property type="match status" value="1"/>
</dbReference>
<evidence type="ECO:0000256" key="5">
    <source>
        <dbReference type="HAMAP-Rule" id="MF_01320"/>
    </source>
</evidence>
<dbReference type="GO" id="GO:0016740">
    <property type="term" value="F:transferase activity"/>
    <property type="evidence" value="ECO:0007669"/>
    <property type="project" value="InterPro"/>
</dbReference>
<feature type="domain" description="Large ribosomal subunit protein uL2 RNA-binding" evidence="8">
    <location>
        <begin position="42"/>
        <end position="117"/>
    </location>
</feature>
<name>A0A0G1CDM6_9BACT</name>
<dbReference type="Proteomes" id="UP000034837">
    <property type="component" value="Unassembled WGS sequence"/>
</dbReference>
<evidence type="ECO:0000256" key="2">
    <source>
        <dbReference type="ARBA" id="ARBA00022980"/>
    </source>
</evidence>
<evidence type="ECO:0000256" key="4">
    <source>
        <dbReference type="ARBA" id="ARBA00035242"/>
    </source>
</evidence>
<dbReference type="PIRSF" id="PIRSF002158">
    <property type="entry name" value="Ribosomal_L2"/>
    <property type="match status" value="1"/>
</dbReference>
<organism evidence="9 10">
    <name type="scientific">Candidatus Magasanikbacteria bacterium GW2011_GWA2_42_32</name>
    <dbReference type="NCBI Taxonomy" id="1619039"/>
    <lineage>
        <taxon>Bacteria</taxon>
        <taxon>Candidatus Magasanikiibacteriota</taxon>
    </lineage>
</organism>
<dbReference type="InterPro" id="IPR022666">
    <property type="entry name" value="Ribosomal_uL2_RNA-bd_dom"/>
</dbReference>
<dbReference type="InterPro" id="IPR005880">
    <property type="entry name" value="Ribosomal_uL2_bac/org-type"/>
</dbReference>
<dbReference type="Gene3D" id="4.10.950.10">
    <property type="entry name" value="Ribosomal protein L2, domain 3"/>
    <property type="match status" value="1"/>
</dbReference>
<dbReference type="SUPFAM" id="SSF50249">
    <property type="entry name" value="Nucleic acid-binding proteins"/>
    <property type="match status" value="1"/>
</dbReference>
<dbReference type="Gene3D" id="2.30.30.30">
    <property type="match status" value="1"/>
</dbReference>
<dbReference type="SMART" id="SM01383">
    <property type="entry name" value="Ribosomal_L2"/>
    <property type="match status" value="1"/>
</dbReference>
<dbReference type="InterPro" id="IPR008991">
    <property type="entry name" value="Translation_prot_SH3-like_sf"/>
</dbReference>
<evidence type="ECO:0000259" key="7">
    <source>
        <dbReference type="SMART" id="SM01382"/>
    </source>
</evidence>
<protein>
    <recommendedName>
        <fullName evidence="4 5">Large ribosomal subunit protein uL2</fullName>
    </recommendedName>
</protein>
<dbReference type="HAMAP" id="MF_01320_B">
    <property type="entry name" value="Ribosomal_uL2_B"/>
    <property type="match status" value="1"/>
</dbReference>
<reference evidence="9 10" key="1">
    <citation type="journal article" date="2015" name="Nature">
        <title>rRNA introns, odd ribosomes, and small enigmatic genomes across a large radiation of phyla.</title>
        <authorList>
            <person name="Brown C.T."/>
            <person name="Hug L.A."/>
            <person name="Thomas B.C."/>
            <person name="Sharon I."/>
            <person name="Castelle C.J."/>
            <person name="Singh A."/>
            <person name="Wilkins M.J."/>
            <person name="Williams K.H."/>
            <person name="Banfield J.F."/>
        </authorList>
    </citation>
    <scope>NUCLEOTIDE SEQUENCE [LARGE SCALE GENOMIC DNA]</scope>
</reference>
<proteinExistence type="inferred from homology"/>
<dbReference type="PANTHER" id="PTHR13691">
    <property type="entry name" value="RIBOSOMAL PROTEIN L2"/>
    <property type="match status" value="1"/>
</dbReference>
<evidence type="ECO:0000256" key="3">
    <source>
        <dbReference type="ARBA" id="ARBA00023274"/>
    </source>
</evidence>
<keyword evidence="3 5" id="KW-0687">Ribonucleoprotein</keyword>
<evidence type="ECO:0000313" key="10">
    <source>
        <dbReference type="Proteomes" id="UP000034837"/>
    </source>
</evidence>
<feature type="domain" description="Large ribosomal subunit protein uL2 C-terminal" evidence="7">
    <location>
        <begin position="124"/>
        <end position="253"/>
    </location>
</feature>
<dbReference type="NCBIfam" id="TIGR01171">
    <property type="entry name" value="rplB_bact"/>
    <property type="match status" value="1"/>
</dbReference>
<dbReference type="PANTHER" id="PTHR13691:SF5">
    <property type="entry name" value="LARGE RIBOSOMAL SUBUNIT PROTEIN UL2M"/>
    <property type="match status" value="1"/>
</dbReference>
<dbReference type="GO" id="GO:0002181">
    <property type="term" value="P:cytoplasmic translation"/>
    <property type="evidence" value="ECO:0007669"/>
    <property type="project" value="TreeGrafter"/>
</dbReference>
<dbReference type="EMBL" id="LCDO01000006">
    <property type="protein sequence ID" value="KKS56801.1"/>
    <property type="molecule type" value="Genomic_DNA"/>
</dbReference>
<evidence type="ECO:0000313" key="9">
    <source>
        <dbReference type="EMBL" id="KKS56801.1"/>
    </source>
</evidence>
<dbReference type="Pfam" id="PF00181">
    <property type="entry name" value="Ribosomal_L2_N"/>
    <property type="match status" value="1"/>
</dbReference>
<dbReference type="InterPro" id="IPR014722">
    <property type="entry name" value="Rib_uL2_dom2"/>
</dbReference>
<accession>A0A0G1CDM6</accession>
<dbReference type="AlphaFoldDB" id="A0A0G1CDM6"/>
<dbReference type="Pfam" id="PF03947">
    <property type="entry name" value="Ribosomal_L2_C"/>
    <property type="match status" value="1"/>
</dbReference>
<comment type="function">
    <text evidence="5">One of the primary rRNA binding proteins. Required for association of the 30S and 50S subunits to form the 70S ribosome, for tRNA binding and peptide bond formation. It has been suggested to have peptidyltransferase activity; this is somewhat controversial. Makes several contacts with the 16S rRNA in the 70S ribosome.</text>
</comment>
<dbReference type="GO" id="GO:0015934">
    <property type="term" value="C:large ribosomal subunit"/>
    <property type="evidence" value="ECO:0007669"/>
    <property type="project" value="InterPro"/>
</dbReference>
<comment type="subunit">
    <text evidence="5">Part of the 50S ribosomal subunit. Forms a bridge to the 30S subunit in the 70S ribosome.</text>
</comment>
<dbReference type="InterPro" id="IPR012340">
    <property type="entry name" value="NA-bd_OB-fold"/>
</dbReference>
<evidence type="ECO:0000256" key="1">
    <source>
        <dbReference type="ARBA" id="ARBA00005636"/>
    </source>
</evidence>
<gene>
    <name evidence="5" type="primary">rplB</name>
    <name evidence="9" type="ORF">UV20_C0006G0084</name>
</gene>
<keyword evidence="5" id="KW-0694">RNA-binding</keyword>
<dbReference type="GO" id="GO:0019843">
    <property type="term" value="F:rRNA binding"/>
    <property type="evidence" value="ECO:0007669"/>
    <property type="project" value="UniProtKB-UniRule"/>
</dbReference>
<dbReference type="GO" id="GO:0003735">
    <property type="term" value="F:structural constituent of ribosome"/>
    <property type="evidence" value="ECO:0007669"/>
    <property type="project" value="InterPro"/>
</dbReference>
<dbReference type="InterPro" id="IPR014726">
    <property type="entry name" value="Ribosomal_uL2_dom3"/>
</dbReference>
<dbReference type="InterPro" id="IPR002171">
    <property type="entry name" value="Ribosomal_uL2"/>
</dbReference>
<dbReference type="InterPro" id="IPR022669">
    <property type="entry name" value="Ribosomal_uL2_C"/>
</dbReference>
<feature type="region of interest" description="Disordered" evidence="6">
    <location>
        <begin position="222"/>
        <end position="266"/>
    </location>
</feature>
<dbReference type="FunFam" id="2.30.30.30:FF:000001">
    <property type="entry name" value="50S ribosomal protein L2"/>
    <property type="match status" value="1"/>
</dbReference>
<dbReference type="SMART" id="SM01382">
    <property type="entry name" value="Ribosomal_L2_C"/>
    <property type="match status" value="1"/>
</dbReference>
<dbReference type="PATRIC" id="fig|1619039.3.peg.836"/>
<dbReference type="Gene3D" id="2.40.50.140">
    <property type="entry name" value="Nucleic acid-binding proteins"/>
    <property type="match status" value="1"/>
</dbReference>
<keyword evidence="2 5" id="KW-0689">Ribosomal protein</keyword>
<dbReference type="FunFam" id="4.10.950.10:FF:000001">
    <property type="entry name" value="50S ribosomal protein L2"/>
    <property type="match status" value="1"/>
</dbReference>
<evidence type="ECO:0000256" key="6">
    <source>
        <dbReference type="SAM" id="MobiDB-lite"/>
    </source>
</evidence>
<sequence>MPVKNYKKNSAGRRFSSVDTFEDITKFEPEKSLISKPKRRTGRSGGLITVRHRGGGNKKFYRLVDFKQEKYNVPAEVLAIEYDPNRGARIALIKYEDGVKSYILAPQTLKVGDRVLSSLQKIEANLGNRMPIESIPVGYTIYNVELQPQKGGQLCRGAGNSIQLMAVEGDYATLKLPSGEFRKVSKKCLASIGQLSNPDRNLVRLGKAGRKRHMGWRPEVRGKAMNPVDHPHGGGEGHNPIGMRRPENPWGKPALGVKTRKRKKWSNKLIIKRRK</sequence>
<keyword evidence="5" id="KW-0699">rRNA-binding</keyword>